<organism evidence="2 3">
    <name type="scientific">Phascolarctos cinereus</name>
    <name type="common">Koala</name>
    <dbReference type="NCBI Taxonomy" id="38626"/>
    <lineage>
        <taxon>Eukaryota</taxon>
        <taxon>Metazoa</taxon>
        <taxon>Chordata</taxon>
        <taxon>Craniata</taxon>
        <taxon>Vertebrata</taxon>
        <taxon>Euteleostomi</taxon>
        <taxon>Mammalia</taxon>
        <taxon>Metatheria</taxon>
        <taxon>Diprotodontia</taxon>
        <taxon>Phascolarctidae</taxon>
        <taxon>Phascolarctos</taxon>
    </lineage>
</organism>
<feature type="compositionally biased region" description="Pro residues" evidence="1">
    <location>
        <begin position="88"/>
        <end position="97"/>
    </location>
</feature>
<protein>
    <submittedName>
        <fullName evidence="3">WAS/WASL-interacting protein family member 3</fullName>
    </submittedName>
</protein>
<dbReference type="RefSeq" id="XP_020835717.1">
    <property type="nucleotide sequence ID" value="XM_020980058.1"/>
</dbReference>
<dbReference type="KEGG" id="pcw:110203549"/>
<keyword evidence="2" id="KW-1185">Reference proteome</keyword>
<evidence type="ECO:0000313" key="2">
    <source>
        <dbReference type="Proteomes" id="UP000515140"/>
    </source>
</evidence>
<reference evidence="3" key="1">
    <citation type="submission" date="2025-08" db="UniProtKB">
        <authorList>
            <consortium name="RefSeq"/>
        </authorList>
    </citation>
    <scope>IDENTIFICATION</scope>
    <source>
        <tissue evidence="3">Spleen</tissue>
    </source>
</reference>
<evidence type="ECO:0000313" key="3">
    <source>
        <dbReference type="RefSeq" id="XP_020835717.1"/>
    </source>
</evidence>
<feature type="compositionally biased region" description="Basic and acidic residues" evidence="1">
    <location>
        <begin position="21"/>
        <end position="34"/>
    </location>
</feature>
<feature type="region of interest" description="Disordered" evidence="1">
    <location>
        <begin position="1"/>
        <end position="129"/>
    </location>
</feature>
<evidence type="ECO:0000256" key="1">
    <source>
        <dbReference type="SAM" id="MobiDB-lite"/>
    </source>
</evidence>
<name>A0A6P5JN56_PHACI</name>
<dbReference type="AlphaFoldDB" id="A0A6P5JN56"/>
<dbReference type="InParanoid" id="A0A6P5JN56"/>
<dbReference type="Proteomes" id="UP000515140">
    <property type="component" value="Unplaced"/>
</dbReference>
<gene>
    <name evidence="3" type="primary">LOC110203549</name>
</gene>
<proteinExistence type="predicted"/>
<accession>A0A6P5JN56</accession>
<dbReference type="GeneID" id="110203549"/>
<feature type="compositionally biased region" description="Pro residues" evidence="1">
    <location>
        <begin position="40"/>
        <end position="50"/>
    </location>
</feature>
<sequence length="129" mass="13771">MRRMPGPGEEAGGRGEVAWEVGKRDRDAGEEGRGRRGGCPPAPRQPPPCHPRPEPGSASGGRREGRPLGREAMTVLRSVAAPRLEPSHPAPPPPALPPLVSFLHGHDLYRTPFPPGHARKTLDTSVPLV</sequence>